<dbReference type="Proteomes" id="UP000244722">
    <property type="component" value="Unassembled WGS sequence"/>
</dbReference>
<name>A0A2T7A941_TUBBO</name>
<sequence length="210" mass="23070">MLGHPHEGMPEGSVPTEISSSSSKGKRIIIPQAPCSSFDSLEALPSALADTSPPPLACPVSGCLLVLRGEMPHRYLKRHLKYPGLHGRTGDKKEAWLNLHKMEHERFLAALGSTPSLNTSPKEVPEVGQANYADIIKLVEDDKAEEERESRAAEFELRAKNMGITEMKFVAQKVAIWEGIWADKQNGDDIGGWLQYDAWVLLNAATSADQ</sequence>
<evidence type="ECO:0000313" key="3">
    <source>
        <dbReference type="Proteomes" id="UP000244722"/>
    </source>
</evidence>
<evidence type="ECO:0000256" key="1">
    <source>
        <dbReference type="SAM" id="MobiDB-lite"/>
    </source>
</evidence>
<organism evidence="2 3">
    <name type="scientific">Tuber borchii</name>
    <name type="common">White truffle</name>
    <dbReference type="NCBI Taxonomy" id="42251"/>
    <lineage>
        <taxon>Eukaryota</taxon>
        <taxon>Fungi</taxon>
        <taxon>Dikarya</taxon>
        <taxon>Ascomycota</taxon>
        <taxon>Pezizomycotina</taxon>
        <taxon>Pezizomycetes</taxon>
        <taxon>Pezizales</taxon>
        <taxon>Tuberaceae</taxon>
        <taxon>Tuber</taxon>
    </lineage>
</organism>
<gene>
    <name evidence="2" type="ORF">B9Z19DRAFT_1118131</name>
</gene>
<comment type="caution">
    <text evidence="2">The sequence shown here is derived from an EMBL/GenBank/DDBJ whole genome shotgun (WGS) entry which is preliminary data.</text>
</comment>
<evidence type="ECO:0000313" key="2">
    <source>
        <dbReference type="EMBL" id="PUU84249.1"/>
    </source>
</evidence>
<protein>
    <submittedName>
        <fullName evidence="2">Uncharacterized protein</fullName>
    </submittedName>
</protein>
<dbReference type="AlphaFoldDB" id="A0A2T7A941"/>
<keyword evidence="3" id="KW-1185">Reference proteome</keyword>
<dbReference type="EMBL" id="NESQ01000002">
    <property type="protein sequence ID" value="PUU84249.1"/>
    <property type="molecule type" value="Genomic_DNA"/>
</dbReference>
<feature type="region of interest" description="Disordered" evidence="1">
    <location>
        <begin position="1"/>
        <end position="25"/>
    </location>
</feature>
<reference evidence="2 3" key="1">
    <citation type="submission" date="2017-04" db="EMBL/GenBank/DDBJ databases">
        <title>Draft genome sequence of Tuber borchii Vittad., a whitish edible truffle.</title>
        <authorList>
            <consortium name="DOE Joint Genome Institute"/>
            <person name="Murat C."/>
            <person name="Kuo A."/>
            <person name="Barry K.W."/>
            <person name="Clum A."/>
            <person name="Dockter R.B."/>
            <person name="Fauchery L."/>
            <person name="Iotti M."/>
            <person name="Kohler A."/>
            <person name="Labutti K."/>
            <person name="Lindquist E.A."/>
            <person name="Lipzen A."/>
            <person name="Ohm R.A."/>
            <person name="Wang M."/>
            <person name="Grigoriev I.V."/>
            <person name="Zambonelli A."/>
            <person name="Martin F.M."/>
        </authorList>
    </citation>
    <scope>NUCLEOTIDE SEQUENCE [LARGE SCALE GENOMIC DNA]</scope>
    <source>
        <strain evidence="2 3">Tbo3840</strain>
    </source>
</reference>
<accession>A0A2T7A941</accession>
<proteinExistence type="predicted"/>